<proteinExistence type="predicted"/>
<gene>
    <name evidence="1" type="ORF">GCM10010151_64390</name>
</gene>
<name>A0ABP3HB85_9ACTN</name>
<comment type="caution">
    <text evidence="1">The sequence shown here is derived from an EMBL/GenBank/DDBJ whole genome shotgun (WGS) entry which is preliminary data.</text>
</comment>
<evidence type="ECO:0000313" key="2">
    <source>
        <dbReference type="Proteomes" id="UP001501822"/>
    </source>
</evidence>
<keyword evidence="2" id="KW-1185">Reference proteome</keyword>
<sequence>MGLTSEDVITSAPSVYGAACAMGAASLYWPAAILVPILGGVVSDPAQIWHLGTRCRHVADRIRAASDEMTAAVKSCADDFHWKEKGKKAFLETRLWPYQDALDEAADNFDSLANTLSLTAVGYTGLGLLSAAVGAAALTTVTSGALAGVVAPEITLAVNGRLAQIMKVIVSALRRLATWNGKLAKAMIEVLKRQEVLTRGAGRAVKLGTGGVLAVSEVGSLAVGGIAASTMKDDVDDVRWPERLAAGAAVPKGYKAATADQKNALRQIRHESIVELGKRLDSTAGVTLDAACREAADLHAGQPGFGACGQPIASAFKTARDGAVEQLTEARDTPGTWLPGLRTTAGNWVTAEDHSIIKIRREF</sequence>
<dbReference type="RefSeq" id="WP_252798962.1">
    <property type="nucleotide sequence ID" value="NZ_BAAABM010000066.1"/>
</dbReference>
<evidence type="ECO:0000313" key="1">
    <source>
        <dbReference type="EMBL" id="GAA0365586.1"/>
    </source>
</evidence>
<dbReference type="Proteomes" id="UP001501822">
    <property type="component" value="Unassembled WGS sequence"/>
</dbReference>
<protein>
    <submittedName>
        <fullName evidence="1">Uncharacterized protein</fullName>
    </submittedName>
</protein>
<dbReference type="EMBL" id="BAAABM010000066">
    <property type="protein sequence ID" value="GAA0365586.1"/>
    <property type="molecule type" value="Genomic_DNA"/>
</dbReference>
<organism evidence="1 2">
    <name type="scientific">Actinoallomurus spadix</name>
    <dbReference type="NCBI Taxonomy" id="79912"/>
    <lineage>
        <taxon>Bacteria</taxon>
        <taxon>Bacillati</taxon>
        <taxon>Actinomycetota</taxon>
        <taxon>Actinomycetes</taxon>
        <taxon>Streptosporangiales</taxon>
        <taxon>Thermomonosporaceae</taxon>
        <taxon>Actinoallomurus</taxon>
    </lineage>
</organism>
<accession>A0ABP3HB85</accession>
<reference evidence="2" key="1">
    <citation type="journal article" date="2019" name="Int. J. Syst. Evol. Microbiol.">
        <title>The Global Catalogue of Microorganisms (GCM) 10K type strain sequencing project: providing services to taxonomists for standard genome sequencing and annotation.</title>
        <authorList>
            <consortium name="The Broad Institute Genomics Platform"/>
            <consortium name="The Broad Institute Genome Sequencing Center for Infectious Disease"/>
            <person name="Wu L."/>
            <person name="Ma J."/>
        </authorList>
    </citation>
    <scope>NUCLEOTIDE SEQUENCE [LARGE SCALE GENOMIC DNA]</scope>
    <source>
        <strain evidence="2">JCM 3146</strain>
    </source>
</reference>